<comment type="similarity">
    <text evidence="1">Belongs to the arsA ATPase family.</text>
</comment>
<dbReference type="GO" id="GO:0016887">
    <property type="term" value="F:ATP hydrolysis activity"/>
    <property type="evidence" value="ECO:0007669"/>
    <property type="project" value="InterPro"/>
</dbReference>
<dbReference type="GO" id="GO:0015446">
    <property type="term" value="F:ATPase-coupled arsenite transmembrane transporter activity"/>
    <property type="evidence" value="ECO:0007669"/>
    <property type="project" value="UniProtKB-EC"/>
</dbReference>
<evidence type="ECO:0000256" key="3">
    <source>
        <dbReference type="ARBA" id="ARBA00066752"/>
    </source>
</evidence>
<dbReference type="InterPro" id="IPR027417">
    <property type="entry name" value="P-loop_NTPase"/>
</dbReference>
<comment type="caution">
    <text evidence="5">The sequence shown here is derived from an EMBL/GenBank/DDBJ whole genome shotgun (WGS) entry which is preliminary data.</text>
</comment>
<dbReference type="SUPFAM" id="SSF52540">
    <property type="entry name" value="P-loop containing nucleoside triphosphate hydrolases"/>
    <property type="match status" value="1"/>
</dbReference>
<dbReference type="CDD" id="cd02035">
    <property type="entry name" value="ArsA"/>
    <property type="match status" value="1"/>
</dbReference>
<evidence type="ECO:0000313" key="5">
    <source>
        <dbReference type="EMBL" id="HGY55055.1"/>
    </source>
</evidence>
<dbReference type="Gene3D" id="3.40.50.300">
    <property type="entry name" value="P-loop containing nucleotide triphosphate hydrolases"/>
    <property type="match status" value="1"/>
</dbReference>
<proteinExistence type="inferred from homology"/>
<dbReference type="InterPro" id="IPR016300">
    <property type="entry name" value="ATPase_ArsA/GET3"/>
</dbReference>
<dbReference type="InterPro" id="IPR025723">
    <property type="entry name" value="ArsA/GET3_ATPase-like"/>
</dbReference>
<reference evidence="5" key="1">
    <citation type="journal article" date="2020" name="mSystems">
        <title>Genome- and Community-Level Interaction Insights into Carbon Utilization and Element Cycling Functions of Hydrothermarchaeota in Hydrothermal Sediment.</title>
        <authorList>
            <person name="Zhou Z."/>
            <person name="Liu Y."/>
            <person name="Xu W."/>
            <person name="Pan J."/>
            <person name="Luo Z.H."/>
            <person name="Li M."/>
        </authorList>
    </citation>
    <scope>NUCLEOTIDE SEQUENCE [LARGE SCALE GENOMIC DNA]</scope>
    <source>
        <strain evidence="5">HyVt-577</strain>
    </source>
</reference>
<sequence>MKNAPRLVYFIGKGGVGKSTLSVLTAIQLAVKNHPTRLVSLDPAHNLSDILDLKLSTEPKQIQKNLTAQEVDLEGWIQRYLKRIEQQLQSSYRYLSSFNLDKQFAAVKLAPGMEEYGMLLAMQDILENCQNSEFIIVDMPPTALTLRFLNLPQLSILWLQKLSDLRKDILHKKGIIQKVRLGHLQKDTDKLSIQLEKQLKFYKLMEEVWKSKRTLFNLVMNEDALSVAESGRVITQLRETGFSNIHLIVNKCSDNRVPECCEAIPDIECSVIPSARISLHGLANLKRFLKENSDLTNILLEPLKG</sequence>
<evidence type="ECO:0000259" key="4">
    <source>
        <dbReference type="Pfam" id="PF02374"/>
    </source>
</evidence>
<accession>A0A7V4WUB0</accession>
<dbReference type="EMBL" id="DRQG01000045">
    <property type="protein sequence ID" value="HGY55055.1"/>
    <property type="molecule type" value="Genomic_DNA"/>
</dbReference>
<feature type="domain" description="ArsA/GET3 Anion-transporting ATPase-like" evidence="4">
    <location>
        <begin position="6"/>
        <end position="263"/>
    </location>
</feature>
<dbReference type="PANTHER" id="PTHR10803:SF3">
    <property type="entry name" value="ATPASE GET3"/>
    <property type="match status" value="1"/>
</dbReference>
<dbReference type="Pfam" id="PF02374">
    <property type="entry name" value="ArsA_ATPase"/>
    <property type="match status" value="1"/>
</dbReference>
<name>A0A7V4WUB0_CALAY</name>
<dbReference type="Proteomes" id="UP000885779">
    <property type="component" value="Unassembled WGS sequence"/>
</dbReference>
<dbReference type="GO" id="GO:0005524">
    <property type="term" value="F:ATP binding"/>
    <property type="evidence" value="ECO:0007669"/>
    <property type="project" value="InterPro"/>
</dbReference>
<evidence type="ECO:0000256" key="2">
    <source>
        <dbReference type="ARBA" id="ARBA00052296"/>
    </source>
</evidence>
<comment type="catalytic activity">
    <reaction evidence="2">
        <text>arsenite(in) + ATP + H2O = arsenite(out) + ADP + phosphate + H(+)</text>
        <dbReference type="Rhea" id="RHEA:11348"/>
        <dbReference type="ChEBI" id="CHEBI:15377"/>
        <dbReference type="ChEBI" id="CHEBI:15378"/>
        <dbReference type="ChEBI" id="CHEBI:29242"/>
        <dbReference type="ChEBI" id="CHEBI:30616"/>
        <dbReference type="ChEBI" id="CHEBI:43474"/>
        <dbReference type="ChEBI" id="CHEBI:456216"/>
        <dbReference type="EC" id="7.3.2.7"/>
    </reaction>
</comment>
<dbReference type="AlphaFoldDB" id="A0A7V4WUB0"/>
<dbReference type="PANTHER" id="PTHR10803">
    <property type="entry name" value="ARSENICAL PUMP-DRIVING ATPASE ARSENITE-TRANSLOCATING ATPASE"/>
    <property type="match status" value="1"/>
</dbReference>
<protein>
    <recommendedName>
        <fullName evidence="3">arsenite-transporting ATPase</fullName>
        <ecNumber evidence="3">7.3.2.7</ecNumber>
    </recommendedName>
</protein>
<evidence type="ECO:0000256" key="1">
    <source>
        <dbReference type="ARBA" id="ARBA00011040"/>
    </source>
</evidence>
<organism evidence="5">
    <name type="scientific">Caldithrix abyssi</name>
    <dbReference type="NCBI Taxonomy" id="187145"/>
    <lineage>
        <taxon>Bacteria</taxon>
        <taxon>Pseudomonadati</taxon>
        <taxon>Calditrichota</taxon>
        <taxon>Calditrichia</taxon>
        <taxon>Calditrichales</taxon>
        <taxon>Calditrichaceae</taxon>
        <taxon>Caldithrix</taxon>
    </lineage>
</organism>
<dbReference type="NCBIfam" id="TIGR00345">
    <property type="entry name" value="GET3_arsA_TRC40"/>
    <property type="match status" value="1"/>
</dbReference>
<gene>
    <name evidence="5" type="ORF">ENK44_05095</name>
</gene>
<dbReference type="EC" id="7.3.2.7" evidence="3"/>